<dbReference type="GO" id="GO:0008270">
    <property type="term" value="F:zinc ion binding"/>
    <property type="evidence" value="ECO:0007669"/>
    <property type="project" value="UniProtKB-KW"/>
</dbReference>
<dbReference type="AlphaFoldDB" id="A0A147BKT9"/>
<evidence type="ECO:0000313" key="4">
    <source>
        <dbReference type="EMBL" id="JAR91072.1"/>
    </source>
</evidence>
<dbReference type="GO" id="GO:0006281">
    <property type="term" value="P:DNA repair"/>
    <property type="evidence" value="ECO:0007669"/>
    <property type="project" value="UniProtKB-ARBA"/>
</dbReference>
<dbReference type="PROSITE" id="PS50966">
    <property type="entry name" value="ZF_SWIM"/>
    <property type="match status" value="1"/>
</dbReference>
<dbReference type="PANTHER" id="PTHR47526">
    <property type="entry name" value="ATP-DEPENDENT DNA HELICASE"/>
    <property type="match status" value="1"/>
</dbReference>
<protein>
    <submittedName>
        <fullName evidence="4">Putative phage-type endonuclease</fullName>
    </submittedName>
</protein>
<keyword evidence="1" id="KW-0862">Zinc</keyword>
<dbReference type="GO" id="GO:0004519">
    <property type="term" value="F:endonuclease activity"/>
    <property type="evidence" value="ECO:0007669"/>
    <property type="project" value="UniProtKB-KW"/>
</dbReference>
<accession>A0A147BKT9</accession>
<keyword evidence="4" id="KW-0378">Hydrolase</keyword>
<feature type="domain" description="SWIM-type" evidence="3">
    <location>
        <begin position="86"/>
        <end position="125"/>
    </location>
</feature>
<proteinExistence type="predicted"/>
<dbReference type="SUPFAM" id="SSF52980">
    <property type="entry name" value="Restriction endonuclease-like"/>
    <property type="match status" value="1"/>
</dbReference>
<evidence type="ECO:0000256" key="2">
    <source>
        <dbReference type="SAM" id="MobiDB-lite"/>
    </source>
</evidence>
<keyword evidence="1" id="KW-0863">Zinc-finger</keyword>
<dbReference type="PANTHER" id="PTHR47526:SF3">
    <property type="entry name" value="PHD-TYPE DOMAIN-CONTAINING PROTEIN"/>
    <property type="match status" value="1"/>
</dbReference>
<keyword evidence="4" id="KW-0540">Nuclease</keyword>
<sequence>MAEDENIPFSFRADGWVENPPQCANLSQDEVWRYLRSKSDSVRHANRGWAFKEEGYVRNVRWTTSDDSRIFLVRGICLPSMKKPHYTVSAWFSATTGSVMGCVCGCVAGLSQSCQHIAALLLYAEEKCSASRTSCTDIPCVWIVPAQAKKPAPLRPLQDITFQKYLVNRPVREKRRRSYDPCEAVGGASLEQIEALREALRIKTPGLVWLLYGGRQQARPAGPALPIADDEDLWSREARDAVQKHMQSLPRLTDEQRTEVTQSTIGQADNRRWHEERQGRITASLFSAVIRCTKPEYLVKRILYPGPDAANEDMRYGRTHEGTAVAAYVELMAAYDQPVQVHETGLHVHRDHSFIAASPDRVVTIGTEEGLLEVKCPPSKRGQTPEEACQDRKFCCELVDGDVRLKKTHAYFYQVQGQMAVTGHKWCDFVVWTNNETVARSTNIETISFDAKFVERELMPGLLYFAEHALFPEVLTGRVRRRRDLVYQGKYVSYKKYCAGHYVVEDGPGLKKKLRKLV</sequence>
<evidence type="ECO:0000256" key="1">
    <source>
        <dbReference type="PROSITE-ProRule" id="PRU00325"/>
    </source>
</evidence>
<dbReference type="CDD" id="cd22343">
    <property type="entry name" value="PDDEXK_lambda_exonuclease-like"/>
    <property type="match status" value="1"/>
</dbReference>
<dbReference type="Pfam" id="PF09588">
    <property type="entry name" value="YqaJ"/>
    <property type="match status" value="1"/>
</dbReference>
<dbReference type="InterPro" id="IPR011604">
    <property type="entry name" value="PDDEXK-like_dom_sf"/>
</dbReference>
<organism evidence="4">
    <name type="scientific">Ixodes ricinus</name>
    <name type="common">Common tick</name>
    <name type="synonym">Acarus ricinus</name>
    <dbReference type="NCBI Taxonomy" id="34613"/>
    <lineage>
        <taxon>Eukaryota</taxon>
        <taxon>Metazoa</taxon>
        <taxon>Ecdysozoa</taxon>
        <taxon>Arthropoda</taxon>
        <taxon>Chelicerata</taxon>
        <taxon>Arachnida</taxon>
        <taxon>Acari</taxon>
        <taxon>Parasitiformes</taxon>
        <taxon>Ixodida</taxon>
        <taxon>Ixodoidea</taxon>
        <taxon>Ixodidae</taxon>
        <taxon>Ixodinae</taxon>
        <taxon>Ixodes</taxon>
    </lineage>
</organism>
<reference evidence="4" key="1">
    <citation type="journal article" date="2018" name="PLoS Negl. Trop. Dis.">
        <title>Sialome diversity of ticks revealed by RNAseq of single tick salivary glands.</title>
        <authorList>
            <person name="Perner J."/>
            <person name="Kropackova S."/>
            <person name="Kopacek P."/>
            <person name="Ribeiro J.M."/>
        </authorList>
    </citation>
    <scope>NUCLEOTIDE SEQUENCE</scope>
    <source>
        <strain evidence="4">Siblings of single egg batch collected in Ceske Budejovice</strain>
        <tissue evidence="4">Salivary glands</tissue>
    </source>
</reference>
<dbReference type="InterPro" id="IPR011335">
    <property type="entry name" value="Restrct_endonuc-II-like"/>
</dbReference>
<dbReference type="EMBL" id="GEGO01004332">
    <property type="protein sequence ID" value="JAR91072.1"/>
    <property type="molecule type" value="Transcribed_RNA"/>
</dbReference>
<keyword evidence="4" id="KW-0255">Endonuclease</keyword>
<evidence type="ECO:0000259" key="3">
    <source>
        <dbReference type="PROSITE" id="PS50966"/>
    </source>
</evidence>
<keyword evidence="1" id="KW-0479">Metal-binding</keyword>
<feature type="region of interest" description="Disordered" evidence="2">
    <location>
        <begin position="252"/>
        <end position="273"/>
    </location>
</feature>
<dbReference type="Gene3D" id="3.90.320.10">
    <property type="match status" value="1"/>
</dbReference>
<dbReference type="InterPro" id="IPR007527">
    <property type="entry name" value="Znf_SWIM"/>
</dbReference>
<name>A0A147BKT9_IXORI</name>
<dbReference type="InterPro" id="IPR019080">
    <property type="entry name" value="YqaJ_viral_recombinase"/>
</dbReference>